<evidence type="ECO:0000256" key="1">
    <source>
        <dbReference type="SAM" id="MobiDB-lite"/>
    </source>
</evidence>
<reference evidence="2 3" key="1">
    <citation type="submission" date="2012-01" db="EMBL/GenBank/DDBJ databases">
        <title>Improved High-Quality Draft sequence of Saccharomonospora xinjiangensis XJ-54.</title>
        <authorList>
            <consortium name="US DOE Joint Genome Institute"/>
            <person name="Lucas S."/>
            <person name="Han J."/>
            <person name="Lapidus A."/>
            <person name="Cheng J.-F."/>
            <person name="Goodwin L."/>
            <person name="Pitluck S."/>
            <person name="Peters L."/>
            <person name="Mikhailova N."/>
            <person name="Teshima H."/>
            <person name="Detter J.C."/>
            <person name="Han C."/>
            <person name="Tapia R."/>
            <person name="Land M."/>
            <person name="Hauser L."/>
            <person name="Kyrpides N."/>
            <person name="Ivanova N."/>
            <person name="Pagani I."/>
            <person name="Brambilla E.-M."/>
            <person name="Klenk H.-P."/>
            <person name="Woyke T."/>
        </authorList>
    </citation>
    <scope>NUCLEOTIDE SEQUENCE [LARGE SCALE GENOMIC DNA]</scope>
    <source>
        <strain evidence="2 3">XJ-54</strain>
    </source>
</reference>
<gene>
    <name evidence="2" type="ORF">SacxiDRAFT_0081</name>
</gene>
<feature type="region of interest" description="Disordered" evidence="1">
    <location>
        <begin position="1"/>
        <end position="41"/>
    </location>
</feature>
<evidence type="ECO:0000313" key="2">
    <source>
        <dbReference type="EMBL" id="EID52366.1"/>
    </source>
</evidence>
<evidence type="ECO:0000313" key="3">
    <source>
        <dbReference type="Proteomes" id="UP000004691"/>
    </source>
</evidence>
<proteinExistence type="predicted"/>
<organism evidence="2 3">
    <name type="scientific">Saccharomonospora xinjiangensis XJ-54</name>
    <dbReference type="NCBI Taxonomy" id="882086"/>
    <lineage>
        <taxon>Bacteria</taxon>
        <taxon>Bacillati</taxon>
        <taxon>Actinomycetota</taxon>
        <taxon>Actinomycetes</taxon>
        <taxon>Pseudonocardiales</taxon>
        <taxon>Pseudonocardiaceae</taxon>
        <taxon>Saccharomonospora</taxon>
    </lineage>
</organism>
<dbReference type="HOGENOM" id="CLU_3276221_0_0_11"/>
<sequence length="41" mass="4554">MTTPMSSYDLCSADRRATEHTGNRLRTQPVELGNQPVFTTA</sequence>
<name>I0UWW3_9PSEU</name>
<dbReference type="EMBL" id="JH636049">
    <property type="protein sequence ID" value="EID52366.1"/>
    <property type="molecule type" value="Genomic_DNA"/>
</dbReference>
<protein>
    <submittedName>
        <fullName evidence="2">Uncharacterized protein</fullName>
    </submittedName>
</protein>
<feature type="compositionally biased region" description="Basic and acidic residues" evidence="1">
    <location>
        <begin position="12"/>
        <end position="22"/>
    </location>
</feature>
<dbReference type="Proteomes" id="UP000004691">
    <property type="component" value="Unassembled WGS sequence"/>
</dbReference>
<accession>I0UWW3</accession>
<keyword evidence="3" id="KW-1185">Reference proteome</keyword>
<dbReference type="AlphaFoldDB" id="I0UWW3"/>
<dbReference type="STRING" id="882086.SacxiDRAFT_0081"/>